<organism evidence="1 2">
    <name type="scientific">Pluteus cervinus</name>
    <dbReference type="NCBI Taxonomy" id="181527"/>
    <lineage>
        <taxon>Eukaryota</taxon>
        <taxon>Fungi</taxon>
        <taxon>Dikarya</taxon>
        <taxon>Basidiomycota</taxon>
        <taxon>Agaricomycotina</taxon>
        <taxon>Agaricomycetes</taxon>
        <taxon>Agaricomycetidae</taxon>
        <taxon>Agaricales</taxon>
        <taxon>Pluteineae</taxon>
        <taxon>Pluteaceae</taxon>
        <taxon>Pluteus</taxon>
    </lineage>
</organism>
<evidence type="ECO:0000313" key="2">
    <source>
        <dbReference type="Proteomes" id="UP000308600"/>
    </source>
</evidence>
<sequence length="158" mass="17619">MFVVRKEECVGCPVWLKCQTRTKHGNSDDQKNDIPAALNSKPRQELSSKSTGIAFRFDWYHISYQSGLLDAGLNSSSISAVESSYIRQFECCCHCIESYESHETEFTKEGIGTRGQPGAEFSNSENISEKGMSHGSREGRRRERAGTAGMARGKQNQD</sequence>
<dbReference type="Proteomes" id="UP000308600">
    <property type="component" value="Unassembled WGS sequence"/>
</dbReference>
<proteinExistence type="predicted"/>
<dbReference type="EMBL" id="ML209589">
    <property type="protein sequence ID" value="TFK58158.1"/>
    <property type="molecule type" value="Genomic_DNA"/>
</dbReference>
<name>A0ACD2ZXB9_9AGAR</name>
<keyword evidence="2" id="KW-1185">Reference proteome</keyword>
<protein>
    <submittedName>
        <fullName evidence="1">Uncharacterized protein</fullName>
    </submittedName>
</protein>
<evidence type="ECO:0000313" key="1">
    <source>
        <dbReference type="EMBL" id="TFK58158.1"/>
    </source>
</evidence>
<gene>
    <name evidence="1" type="ORF">BDN72DRAFT_866173</name>
</gene>
<accession>A0ACD2ZXB9</accession>
<reference evidence="1 2" key="1">
    <citation type="journal article" date="2019" name="Nat. Ecol. Evol.">
        <title>Megaphylogeny resolves global patterns of mushroom evolution.</title>
        <authorList>
            <person name="Varga T."/>
            <person name="Krizsan K."/>
            <person name="Foldi C."/>
            <person name="Dima B."/>
            <person name="Sanchez-Garcia M."/>
            <person name="Sanchez-Ramirez S."/>
            <person name="Szollosi G.J."/>
            <person name="Szarkandi J.G."/>
            <person name="Papp V."/>
            <person name="Albert L."/>
            <person name="Andreopoulos W."/>
            <person name="Angelini C."/>
            <person name="Antonin V."/>
            <person name="Barry K.W."/>
            <person name="Bougher N.L."/>
            <person name="Buchanan P."/>
            <person name="Buyck B."/>
            <person name="Bense V."/>
            <person name="Catcheside P."/>
            <person name="Chovatia M."/>
            <person name="Cooper J."/>
            <person name="Damon W."/>
            <person name="Desjardin D."/>
            <person name="Finy P."/>
            <person name="Geml J."/>
            <person name="Haridas S."/>
            <person name="Hughes K."/>
            <person name="Justo A."/>
            <person name="Karasinski D."/>
            <person name="Kautmanova I."/>
            <person name="Kiss B."/>
            <person name="Kocsube S."/>
            <person name="Kotiranta H."/>
            <person name="LaButti K.M."/>
            <person name="Lechner B.E."/>
            <person name="Liimatainen K."/>
            <person name="Lipzen A."/>
            <person name="Lukacs Z."/>
            <person name="Mihaltcheva S."/>
            <person name="Morgado L.N."/>
            <person name="Niskanen T."/>
            <person name="Noordeloos M.E."/>
            <person name="Ohm R.A."/>
            <person name="Ortiz-Santana B."/>
            <person name="Ovrebo C."/>
            <person name="Racz N."/>
            <person name="Riley R."/>
            <person name="Savchenko A."/>
            <person name="Shiryaev A."/>
            <person name="Soop K."/>
            <person name="Spirin V."/>
            <person name="Szebenyi C."/>
            <person name="Tomsovsky M."/>
            <person name="Tulloss R.E."/>
            <person name="Uehling J."/>
            <person name="Grigoriev I.V."/>
            <person name="Vagvolgyi C."/>
            <person name="Papp T."/>
            <person name="Martin F.M."/>
            <person name="Miettinen O."/>
            <person name="Hibbett D.S."/>
            <person name="Nagy L.G."/>
        </authorList>
    </citation>
    <scope>NUCLEOTIDE SEQUENCE [LARGE SCALE GENOMIC DNA]</scope>
    <source>
        <strain evidence="1 2">NL-1719</strain>
    </source>
</reference>